<dbReference type="EMBL" id="JACHJV010000001">
    <property type="protein sequence ID" value="MBB4926629.1"/>
    <property type="molecule type" value="Genomic_DNA"/>
</dbReference>
<name>A0A7W7R7D3_KITKI</name>
<dbReference type="AlphaFoldDB" id="A0A7W7R7D3"/>
<feature type="domain" description="HTH luxR-type" evidence="4">
    <location>
        <begin position="177"/>
        <end position="242"/>
    </location>
</feature>
<dbReference type="PRINTS" id="PR00038">
    <property type="entry name" value="HTHLUXR"/>
</dbReference>
<evidence type="ECO:0000313" key="5">
    <source>
        <dbReference type="EMBL" id="MBB4926629.1"/>
    </source>
</evidence>
<keyword evidence="6" id="KW-1185">Reference proteome</keyword>
<dbReference type="InterPro" id="IPR016032">
    <property type="entry name" value="Sig_transdc_resp-reg_C-effctor"/>
</dbReference>
<reference evidence="5 6" key="1">
    <citation type="submission" date="2020-08" db="EMBL/GenBank/DDBJ databases">
        <title>Sequencing the genomes of 1000 actinobacteria strains.</title>
        <authorList>
            <person name="Klenk H.-P."/>
        </authorList>
    </citation>
    <scope>NUCLEOTIDE SEQUENCE [LARGE SCALE GENOMIC DNA]</scope>
    <source>
        <strain evidence="5 6">DSM 41654</strain>
    </source>
</reference>
<protein>
    <submittedName>
        <fullName evidence="5">DNA-binding CsgD family transcriptional regulator</fullName>
    </submittedName>
</protein>
<evidence type="ECO:0000259" key="4">
    <source>
        <dbReference type="PROSITE" id="PS50043"/>
    </source>
</evidence>
<dbReference type="PANTHER" id="PTHR44688">
    <property type="entry name" value="DNA-BINDING TRANSCRIPTIONAL ACTIVATOR DEVR_DOSR"/>
    <property type="match status" value="1"/>
</dbReference>
<gene>
    <name evidence="5" type="ORF">FHR34_005622</name>
</gene>
<dbReference type="SMART" id="SM00421">
    <property type="entry name" value="HTH_LUXR"/>
    <property type="match status" value="1"/>
</dbReference>
<evidence type="ECO:0000256" key="2">
    <source>
        <dbReference type="ARBA" id="ARBA00023125"/>
    </source>
</evidence>
<dbReference type="Proteomes" id="UP000540506">
    <property type="component" value="Unassembled WGS sequence"/>
</dbReference>
<comment type="caution">
    <text evidence="5">The sequence shown here is derived from an EMBL/GenBank/DDBJ whole genome shotgun (WGS) entry which is preliminary data.</text>
</comment>
<dbReference type="InterPro" id="IPR036388">
    <property type="entry name" value="WH-like_DNA-bd_sf"/>
</dbReference>
<evidence type="ECO:0000256" key="3">
    <source>
        <dbReference type="ARBA" id="ARBA00023163"/>
    </source>
</evidence>
<dbReference type="PANTHER" id="PTHR44688:SF16">
    <property type="entry name" value="DNA-BINDING TRANSCRIPTIONAL ACTIVATOR DEVR_DOSR"/>
    <property type="match status" value="1"/>
</dbReference>
<dbReference type="GO" id="GO:0003677">
    <property type="term" value="F:DNA binding"/>
    <property type="evidence" value="ECO:0007669"/>
    <property type="project" value="UniProtKB-KW"/>
</dbReference>
<evidence type="ECO:0000313" key="6">
    <source>
        <dbReference type="Proteomes" id="UP000540506"/>
    </source>
</evidence>
<accession>A0A7W7R7D3</accession>
<keyword evidence="3" id="KW-0804">Transcription</keyword>
<dbReference type="RefSeq" id="WP_184940111.1">
    <property type="nucleotide sequence ID" value="NZ_JACHJV010000001.1"/>
</dbReference>
<dbReference type="Pfam" id="PF00196">
    <property type="entry name" value="GerE"/>
    <property type="match status" value="1"/>
</dbReference>
<evidence type="ECO:0000256" key="1">
    <source>
        <dbReference type="ARBA" id="ARBA00023015"/>
    </source>
</evidence>
<sequence>MTPSGEAGLRRICAVIDLLIDAVDEETLLPALLPVLLRAVPGDSLTWSTRTRAGRHPVTVPDSLFSPQAVAAFFRYAPEDALFRHTNSGSGVPLRRSDLQSRTEYHRLGTYGEVLGPAGAEYQLAMAFPAGWTSGGRRTVALIVNRAGSDFPDADLEAATLLRARLTHALERLAPPPRASAAALTAREAAVLDLLADGLTDQQIGRRLEVSARTVDKHLEHAYAKLRVHSRVAAAAAWRSAG</sequence>
<dbReference type="GO" id="GO:0006355">
    <property type="term" value="P:regulation of DNA-templated transcription"/>
    <property type="evidence" value="ECO:0007669"/>
    <property type="project" value="InterPro"/>
</dbReference>
<dbReference type="PROSITE" id="PS50043">
    <property type="entry name" value="HTH_LUXR_2"/>
    <property type="match status" value="1"/>
</dbReference>
<dbReference type="InterPro" id="IPR000792">
    <property type="entry name" value="Tscrpt_reg_LuxR_C"/>
</dbReference>
<proteinExistence type="predicted"/>
<dbReference type="SUPFAM" id="SSF46894">
    <property type="entry name" value="C-terminal effector domain of the bipartite response regulators"/>
    <property type="match status" value="1"/>
</dbReference>
<keyword evidence="2 5" id="KW-0238">DNA-binding</keyword>
<dbReference type="Gene3D" id="1.10.10.10">
    <property type="entry name" value="Winged helix-like DNA-binding domain superfamily/Winged helix DNA-binding domain"/>
    <property type="match status" value="1"/>
</dbReference>
<keyword evidence="1" id="KW-0805">Transcription regulation</keyword>
<dbReference type="CDD" id="cd06170">
    <property type="entry name" value="LuxR_C_like"/>
    <property type="match status" value="1"/>
</dbReference>
<organism evidence="5 6">
    <name type="scientific">Kitasatospora kifunensis</name>
    <name type="common">Streptomyces kifunensis</name>
    <dbReference type="NCBI Taxonomy" id="58351"/>
    <lineage>
        <taxon>Bacteria</taxon>
        <taxon>Bacillati</taxon>
        <taxon>Actinomycetota</taxon>
        <taxon>Actinomycetes</taxon>
        <taxon>Kitasatosporales</taxon>
        <taxon>Streptomycetaceae</taxon>
        <taxon>Kitasatospora</taxon>
    </lineage>
</organism>